<evidence type="ECO:0000313" key="3">
    <source>
        <dbReference type="Proteomes" id="UP001551189"/>
    </source>
</evidence>
<evidence type="ECO:0000313" key="2">
    <source>
        <dbReference type="EMBL" id="MEU6804201.1"/>
    </source>
</evidence>
<dbReference type="Proteomes" id="UP001551189">
    <property type="component" value="Unassembled WGS sequence"/>
</dbReference>
<sequence>MSEQTPSQAEGEPDTDTGREPTPDEQVPRTTPSQAEGERDDETETQDANTDTDADDDRP</sequence>
<accession>A0ABV3B504</accession>
<name>A0ABV3B504_9ACTN</name>
<protein>
    <submittedName>
        <fullName evidence="2">Uncharacterized protein</fullName>
    </submittedName>
</protein>
<dbReference type="RefSeq" id="WP_359698207.1">
    <property type="nucleotide sequence ID" value="NZ_JBEYXT010000128.1"/>
</dbReference>
<dbReference type="EMBL" id="JBEYXT010000128">
    <property type="protein sequence ID" value="MEU6804201.1"/>
    <property type="molecule type" value="Genomic_DNA"/>
</dbReference>
<keyword evidence="3" id="KW-1185">Reference proteome</keyword>
<comment type="caution">
    <text evidence="2">The sequence shown here is derived from an EMBL/GenBank/DDBJ whole genome shotgun (WGS) entry which is preliminary data.</text>
</comment>
<feature type="region of interest" description="Disordered" evidence="1">
    <location>
        <begin position="1"/>
        <end position="59"/>
    </location>
</feature>
<reference evidence="2 3" key="1">
    <citation type="submission" date="2024-06" db="EMBL/GenBank/DDBJ databases">
        <title>The Natural Products Discovery Center: Release of the First 8490 Sequenced Strains for Exploring Actinobacteria Biosynthetic Diversity.</title>
        <authorList>
            <person name="Kalkreuter E."/>
            <person name="Kautsar S.A."/>
            <person name="Yang D."/>
            <person name="Bader C.D."/>
            <person name="Teijaro C.N."/>
            <person name="Fluegel L."/>
            <person name="Davis C.M."/>
            <person name="Simpson J.R."/>
            <person name="Lauterbach L."/>
            <person name="Steele A.D."/>
            <person name="Gui C."/>
            <person name="Meng S."/>
            <person name="Li G."/>
            <person name="Viehrig K."/>
            <person name="Ye F."/>
            <person name="Su P."/>
            <person name="Kiefer A.F."/>
            <person name="Nichols A."/>
            <person name="Cepeda A.J."/>
            <person name="Yan W."/>
            <person name="Fan B."/>
            <person name="Jiang Y."/>
            <person name="Adhikari A."/>
            <person name="Zheng C.-J."/>
            <person name="Schuster L."/>
            <person name="Cowan T.M."/>
            <person name="Smanski M.J."/>
            <person name="Chevrette M.G."/>
            <person name="De Carvalho L.P.S."/>
            <person name="Shen B."/>
        </authorList>
    </citation>
    <scope>NUCLEOTIDE SEQUENCE [LARGE SCALE GENOMIC DNA]</scope>
    <source>
        <strain evidence="2 3">NPDC046851</strain>
    </source>
</reference>
<feature type="compositionally biased region" description="Acidic residues" evidence="1">
    <location>
        <begin position="38"/>
        <end position="59"/>
    </location>
</feature>
<proteinExistence type="predicted"/>
<gene>
    <name evidence="2" type="ORF">ABZ931_24800</name>
</gene>
<organism evidence="2 3">
    <name type="scientific">Streptomyces neyagawaensis</name>
    <dbReference type="NCBI Taxonomy" id="42238"/>
    <lineage>
        <taxon>Bacteria</taxon>
        <taxon>Bacillati</taxon>
        <taxon>Actinomycetota</taxon>
        <taxon>Actinomycetes</taxon>
        <taxon>Kitasatosporales</taxon>
        <taxon>Streptomycetaceae</taxon>
        <taxon>Streptomyces</taxon>
    </lineage>
</organism>
<evidence type="ECO:0000256" key="1">
    <source>
        <dbReference type="SAM" id="MobiDB-lite"/>
    </source>
</evidence>